<organism evidence="6 7">
    <name type="scientific">Elsinoe batatas</name>
    <dbReference type="NCBI Taxonomy" id="2601811"/>
    <lineage>
        <taxon>Eukaryota</taxon>
        <taxon>Fungi</taxon>
        <taxon>Dikarya</taxon>
        <taxon>Ascomycota</taxon>
        <taxon>Pezizomycotina</taxon>
        <taxon>Dothideomycetes</taxon>
        <taxon>Dothideomycetidae</taxon>
        <taxon>Myriangiales</taxon>
        <taxon>Elsinoaceae</taxon>
        <taxon>Elsinoe</taxon>
    </lineage>
</organism>
<dbReference type="PANTHER" id="PTHR35897:SF1">
    <property type="entry name" value="METHYLTRANSFERASE AUSD"/>
    <property type="match status" value="1"/>
</dbReference>
<protein>
    <recommendedName>
        <fullName evidence="5">Methyltransferase domain-containing protein</fullName>
    </recommendedName>
</protein>
<dbReference type="Proteomes" id="UP000809789">
    <property type="component" value="Unassembled WGS sequence"/>
</dbReference>
<reference evidence="6" key="1">
    <citation type="submission" date="2021-07" db="EMBL/GenBank/DDBJ databases">
        <title>Elsinoe batatas strain:CRI-CJ2 Genome sequencing and assembly.</title>
        <authorList>
            <person name="Huang L."/>
        </authorList>
    </citation>
    <scope>NUCLEOTIDE SEQUENCE</scope>
    <source>
        <strain evidence="6">CRI-CJ2</strain>
    </source>
</reference>
<dbReference type="Gene3D" id="3.40.50.150">
    <property type="entry name" value="Vaccinia Virus protein VP39"/>
    <property type="match status" value="1"/>
</dbReference>
<proteinExistence type="inferred from homology"/>
<dbReference type="PANTHER" id="PTHR35897">
    <property type="entry name" value="METHYLTRANSFERASE AUSD"/>
    <property type="match status" value="1"/>
</dbReference>
<evidence type="ECO:0000256" key="1">
    <source>
        <dbReference type="ARBA" id="ARBA00005179"/>
    </source>
</evidence>
<accession>A0A8K0PIV8</accession>
<evidence type="ECO:0000259" key="5">
    <source>
        <dbReference type="Pfam" id="PF13649"/>
    </source>
</evidence>
<evidence type="ECO:0000256" key="3">
    <source>
        <dbReference type="ARBA" id="ARBA00022691"/>
    </source>
</evidence>
<comment type="pathway">
    <text evidence="1">Secondary metabolite biosynthesis.</text>
</comment>
<dbReference type="InterPro" id="IPR029063">
    <property type="entry name" value="SAM-dependent_MTases_sf"/>
</dbReference>
<keyword evidence="2" id="KW-0808">Transferase</keyword>
<dbReference type="OrthoDB" id="2094832at2759"/>
<dbReference type="Pfam" id="PF13649">
    <property type="entry name" value="Methyltransf_25"/>
    <property type="match status" value="1"/>
</dbReference>
<comment type="caution">
    <text evidence="6">The sequence shown here is derived from an EMBL/GenBank/DDBJ whole genome shotgun (WGS) entry which is preliminary data.</text>
</comment>
<evidence type="ECO:0000256" key="4">
    <source>
        <dbReference type="ARBA" id="ARBA00038314"/>
    </source>
</evidence>
<gene>
    <name evidence="6" type="ORF">KVT40_001531</name>
</gene>
<dbReference type="SUPFAM" id="SSF53335">
    <property type="entry name" value="S-adenosyl-L-methionine-dependent methyltransferases"/>
    <property type="match status" value="1"/>
</dbReference>
<evidence type="ECO:0000313" key="6">
    <source>
        <dbReference type="EMBL" id="KAG8629912.1"/>
    </source>
</evidence>
<evidence type="ECO:0000313" key="7">
    <source>
        <dbReference type="Proteomes" id="UP000809789"/>
    </source>
</evidence>
<dbReference type="InterPro" id="IPR041698">
    <property type="entry name" value="Methyltransf_25"/>
</dbReference>
<dbReference type="AlphaFoldDB" id="A0A8K0PIV8"/>
<dbReference type="EMBL" id="JAESVG020000002">
    <property type="protein sequence ID" value="KAG8629912.1"/>
    <property type="molecule type" value="Genomic_DNA"/>
</dbReference>
<evidence type="ECO:0000256" key="2">
    <source>
        <dbReference type="ARBA" id="ARBA00022679"/>
    </source>
</evidence>
<name>A0A8K0PIV8_9PEZI</name>
<dbReference type="InterPro" id="IPR051654">
    <property type="entry name" value="Meroterpenoid_MTases"/>
</dbReference>
<comment type="similarity">
    <text evidence="4">Belongs to the class I-like SAM-binding methyltransferase superfamily.</text>
</comment>
<dbReference type="GO" id="GO:0016740">
    <property type="term" value="F:transferase activity"/>
    <property type="evidence" value="ECO:0007669"/>
    <property type="project" value="UniProtKB-KW"/>
</dbReference>
<keyword evidence="3" id="KW-0949">S-adenosyl-L-methionine</keyword>
<sequence>MASSNSDHQVGSRDKSVDWYAKEGPNVSPTTREVLEKYSKIPPDQVVKHCLEIRDRAWQIYPYPCIGTFRFLDLSISLLPVYSEIVQRLRTGQQKFLDLGCCFGQDIRRLVYDGVPSENTFGSDLKLDFMELGYEMFLDKNTLKTKFIAGDVFDDNSDLSQLHGKVDIIQASAFFHLFDREKQKKVAHRVVKLLKPQQGSLLVGRQVGSINPGEYLHRTNPESNMFRHNDVSWKELWNEVGNETGTSWDVTVELKDLAGVGGPRALPTDGKQQNMEDIRWIIFSVRRTG</sequence>
<feature type="domain" description="Methyltransferase" evidence="5">
    <location>
        <begin position="97"/>
        <end position="196"/>
    </location>
</feature>
<keyword evidence="7" id="KW-1185">Reference proteome</keyword>